<evidence type="ECO:0000259" key="10">
    <source>
        <dbReference type="PROSITE" id="PS50263"/>
    </source>
</evidence>
<proteinExistence type="inferred from homology"/>
<evidence type="ECO:0000313" key="11">
    <source>
        <dbReference type="EMBL" id="TCK03622.1"/>
    </source>
</evidence>
<evidence type="ECO:0000256" key="2">
    <source>
        <dbReference type="ARBA" id="ARBA00010065"/>
    </source>
</evidence>
<organism evidence="11 12">
    <name type="scientific">Marinobacterium mangrovicola</name>
    <dbReference type="NCBI Taxonomy" id="1476959"/>
    <lineage>
        <taxon>Bacteria</taxon>
        <taxon>Pseudomonadati</taxon>
        <taxon>Pseudomonadota</taxon>
        <taxon>Gammaproteobacteria</taxon>
        <taxon>Oceanospirillales</taxon>
        <taxon>Oceanospirillaceae</taxon>
        <taxon>Marinobacterium</taxon>
    </lineage>
</organism>
<sequence>MVNALLILGLLSLTEIVLSLFSIPLSYTIFLYDYSGFSLLLPYVGSELAFAIVIAFFTLIGRHSPVFAVVLFTLIGLAPTPSTTDEKTPGASLKVAIVQTVLPQRITSYPGISDGLGYWKSHLIEALKKANAQNVDIIMLPESAMPGFHPQQTPVNKEILGATRGTSLIAHRYVDIAAGKGMSSQAGYWSPDGTLENVHEKQSPLPIAEKLIVPGENSNFDHQGILVSPFICSESLNVYKIRQRLSHTNIGMVLANEAEIKHTYLPELHLISDRIRARESGIPILRASNFRLSAYIDSKGEAALKSSNGRWENLYATVSLSGHSFFSRTYIWQHVIILIGTLFLFSSNKKIIIFTPSNAIYILILFCIIRVHFSYGYERISSDYPEMLSGLYLDDLFPVRQLGVTDEFDMEQVTPYVDLTHIHIRDVPVTRGVGIVNTVRGKLFIMERRGDQYTTLSDNGFSKISKERLEEISLSDVLWYAYKI</sequence>
<keyword evidence="4" id="KW-0808">Transferase</keyword>
<evidence type="ECO:0000256" key="4">
    <source>
        <dbReference type="ARBA" id="ARBA00022679"/>
    </source>
</evidence>
<reference evidence="11 12" key="1">
    <citation type="submission" date="2019-03" db="EMBL/GenBank/DDBJ databases">
        <title>Genomic Encyclopedia of Archaeal and Bacterial Type Strains, Phase II (KMG-II): from individual species to whole genera.</title>
        <authorList>
            <person name="Goeker M."/>
        </authorList>
    </citation>
    <scope>NUCLEOTIDE SEQUENCE [LARGE SCALE GENOMIC DNA]</scope>
    <source>
        <strain evidence="11 12">DSM 27697</strain>
    </source>
</reference>
<dbReference type="PANTHER" id="PTHR38686:SF1">
    <property type="entry name" value="APOLIPOPROTEIN N-ACYLTRANSFERASE"/>
    <property type="match status" value="1"/>
</dbReference>
<feature type="transmembrane region" description="Helical" evidence="9">
    <location>
        <begin position="330"/>
        <end position="347"/>
    </location>
</feature>
<evidence type="ECO:0000313" key="12">
    <source>
        <dbReference type="Proteomes" id="UP000294546"/>
    </source>
</evidence>
<evidence type="ECO:0000256" key="3">
    <source>
        <dbReference type="ARBA" id="ARBA00022475"/>
    </source>
</evidence>
<dbReference type="GO" id="GO:0016410">
    <property type="term" value="F:N-acyltransferase activity"/>
    <property type="evidence" value="ECO:0007669"/>
    <property type="project" value="InterPro"/>
</dbReference>
<dbReference type="EMBL" id="SMFU01000012">
    <property type="protein sequence ID" value="TCK03622.1"/>
    <property type="molecule type" value="Genomic_DNA"/>
</dbReference>
<feature type="transmembrane region" description="Helical" evidence="9">
    <location>
        <begin position="35"/>
        <end position="59"/>
    </location>
</feature>
<feature type="transmembrane region" description="Helical" evidence="9">
    <location>
        <begin position="359"/>
        <end position="377"/>
    </location>
</feature>
<evidence type="ECO:0000256" key="1">
    <source>
        <dbReference type="ARBA" id="ARBA00004651"/>
    </source>
</evidence>
<dbReference type="InterPro" id="IPR004563">
    <property type="entry name" value="Apolipo_AcylTrfase"/>
</dbReference>
<comment type="similarity">
    <text evidence="2">Belongs to the CN hydrolase family. Apolipoprotein N-acyltransferase subfamily.</text>
</comment>
<feature type="domain" description="CN hydrolase" evidence="10">
    <location>
        <begin position="98"/>
        <end position="320"/>
    </location>
</feature>
<keyword evidence="7 9" id="KW-0472">Membrane</keyword>
<name>A0A4R1GHD7_9GAMM</name>
<dbReference type="PANTHER" id="PTHR38686">
    <property type="entry name" value="APOLIPOPROTEIN N-ACYLTRANSFERASE"/>
    <property type="match status" value="1"/>
</dbReference>
<dbReference type="SUPFAM" id="SSF56317">
    <property type="entry name" value="Carbon-nitrogen hydrolase"/>
    <property type="match status" value="1"/>
</dbReference>
<keyword evidence="3" id="KW-1003">Cell membrane</keyword>
<dbReference type="AlphaFoldDB" id="A0A4R1GHD7"/>
<keyword evidence="6 9" id="KW-1133">Transmembrane helix</keyword>
<keyword evidence="5 9" id="KW-0812">Transmembrane</keyword>
<protein>
    <submittedName>
        <fullName evidence="11">Carbon-nitrogen hydrolase</fullName>
    </submittedName>
</protein>
<evidence type="ECO:0000256" key="9">
    <source>
        <dbReference type="SAM" id="Phobius"/>
    </source>
</evidence>
<accession>A0A4R1GHD7</accession>
<dbReference type="InterPro" id="IPR036526">
    <property type="entry name" value="C-N_Hydrolase_sf"/>
</dbReference>
<dbReference type="Pfam" id="PF00795">
    <property type="entry name" value="CN_hydrolase"/>
    <property type="match status" value="1"/>
</dbReference>
<evidence type="ECO:0000256" key="8">
    <source>
        <dbReference type="ARBA" id="ARBA00023315"/>
    </source>
</evidence>
<dbReference type="Gene3D" id="3.60.110.10">
    <property type="entry name" value="Carbon-nitrogen hydrolase"/>
    <property type="match status" value="1"/>
</dbReference>
<gene>
    <name evidence="11" type="ORF">CLV83_3896</name>
</gene>
<comment type="caution">
    <text evidence="11">The sequence shown here is derived from an EMBL/GenBank/DDBJ whole genome shotgun (WGS) entry which is preliminary data.</text>
</comment>
<evidence type="ECO:0000256" key="5">
    <source>
        <dbReference type="ARBA" id="ARBA00022692"/>
    </source>
</evidence>
<comment type="subcellular location">
    <subcellularLocation>
        <location evidence="1">Cell membrane</location>
        <topology evidence="1">Multi-pass membrane protein</topology>
    </subcellularLocation>
</comment>
<feature type="transmembrane region" description="Helical" evidence="9">
    <location>
        <begin position="66"/>
        <end position="84"/>
    </location>
</feature>
<dbReference type="PROSITE" id="PS50263">
    <property type="entry name" value="CN_HYDROLASE"/>
    <property type="match status" value="1"/>
</dbReference>
<evidence type="ECO:0000256" key="7">
    <source>
        <dbReference type="ARBA" id="ARBA00023136"/>
    </source>
</evidence>
<keyword evidence="12" id="KW-1185">Reference proteome</keyword>
<dbReference type="InterPro" id="IPR003010">
    <property type="entry name" value="C-N_Hydrolase"/>
</dbReference>
<dbReference type="GO" id="GO:0042158">
    <property type="term" value="P:lipoprotein biosynthetic process"/>
    <property type="evidence" value="ECO:0007669"/>
    <property type="project" value="InterPro"/>
</dbReference>
<keyword evidence="11" id="KW-0378">Hydrolase</keyword>
<dbReference type="GO" id="GO:0005886">
    <property type="term" value="C:plasma membrane"/>
    <property type="evidence" value="ECO:0007669"/>
    <property type="project" value="UniProtKB-SubCell"/>
</dbReference>
<keyword evidence="8" id="KW-0012">Acyltransferase</keyword>
<dbReference type="Proteomes" id="UP000294546">
    <property type="component" value="Unassembled WGS sequence"/>
</dbReference>
<evidence type="ECO:0000256" key="6">
    <source>
        <dbReference type="ARBA" id="ARBA00022989"/>
    </source>
</evidence>
<dbReference type="GO" id="GO:0016787">
    <property type="term" value="F:hydrolase activity"/>
    <property type="evidence" value="ECO:0007669"/>
    <property type="project" value="UniProtKB-KW"/>
</dbReference>